<proteinExistence type="inferred from homology"/>
<dbReference type="GO" id="GO:0016705">
    <property type="term" value="F:oxidoreductase activity, acting on paired donors, with incorporation or reduction of molecular oxygen"/>
    <property type="evidence" value="ECO:0007669"/>
    <property type="project" value="InterPro"/>
</dbReference>
<name>A0A7S6U3J0_9CYAN</name>
<protein>
    <submittedName>
        <fullName evidence="4">Lycopene cyclase family protein</fullName>
    </submittedName>
</protein>
<dbReference type="SUPFAM" id="SSF51905">
    <property type="entry name" value="FAD/NAD(P)-binding domain"/>
    <property type="match status" value="1"/>
</dbReference>
<evidence type="ECO:0000313" key="5">
    <source>
        <dbReference type="Proteomes" id="UP000593846"/>
    </source>
</evidence>
<dbReference type="EMBL" id="CP063311">
    <property type="protein sequence ID" value="QOV22426.1"/>
    <property type="molecule type" value="Genomic_DNA"/>
</dbReference>
<dbReference type="NCBIfam" id="TIGR01790">
    <property type="entry name" value="carotene-cycl"/>
    <property type="match status" value="1"/>
</dbReference>
<sequence>MSLVFDALVIGSGPGGLAIAAALCNQGLRVAGLATTPPPVEWSNTYGIWCDELEPMNMTHLLSHRWQNCVTYTLDQKISLQREYGLFDNVKLQSHFLKQCDRGKMVWHQGTAASIEHLPTHSWVTTTQGAKVAARVVIDVSGHKAALLKRPESNPIAYQAAYGIVGTFSSPPIETQQFVLMDYRSDHLSPAERKEPPTFLYAMDLGGGVFFVEETSLANSPAVSFEVLKKRLYQRLAFRGVQVNHIHHIEYCLFPMNLPLPLINQPVMGFGGAASMVHPASGYMVGALIRRAPGLAAAIAQAVNHPNGSPGEIAATGWQTLWSTEEIRKHALYRFGLENLMRFDDQTLQAFFASFFQLSLPQWSGFLANTLSIPEMLQTMLTLFGRTTNEVRWNLMRSAWSDRALLWQVWHPQVNIDPENKPDSRSK</sequence>
<dbReference type="PANTHER" id="PTHR39757:SF5">
    <property type="entry name" value="OS02G0190600 PROTEIN"/>
    <property type="match status" value="1"/>
</dbReference>
<evidence type="ECO:0000256" key="3">
    <source>
        <dbReference type="ARBA" id="ARBA00023027"/>
    </source>
</evidence>
<dbReference type="Gene3D" id="3.50.50.60">
    <property type="entry name" value="FAD/NAD(P)-binding domain"/>
    <property type="match status" value="1"/>
</dbReference>
<dbReference type="InterPro" id="IPR036188">
    <property type="entry name" value="FAD/NAD-bd_sf"/>
</dbReference>
<dbReference type="KEGG" id="aee:IM676_17425"/>
<dbReference type="RefSeq" id="WP_200988051.1">
    <property type="nucleotide sequence ID" value="NZ_CP063311.1"/>
</dbReference>
<dbReference type="PANTHER" id="PTHR39757">
    <property type="match status" value="1"/>
</dbReference>
<dbReference type="Pfam" id="PF05834">
    <property type="entry name" value="Lycopene_cycl"/>
    <property type="match status" value="1"/>
</dbReference>
<dbReference type="InterPro" id="IPR054896">
    <property type="entry name" value="LycopCyc"/>
</dbReference>
<dbReference type="GO" id="GO:0016117">
    <property type="term" value="P:carotenoid biosynthetic process"/>
    <property type="evidence" value="ECO:0007669"/>
    <property type="project" value="UniProtKB-KW"/>
</dbReference>
<keyword evidence="3" id="KW-0520">NAD</keyword>
<organism evidence="4 5">
    <name type="scientific">Anabaenopsis elenkinii CCIBt3563</name>
    <dbReference type="NCBI Taxonomy" id="2779889"/>
    <lineage>
        <taxon>Bacteria</taxon>
        <taxon>Bacillati</taxon>
        <taxon>Cyanobacteriota</taxon>
        <taxon>Cyanophyceae</taxon>
        <taxon>Nostocales</taxon>
        <taxon>Nodulariaceae</taxon>
        <taxon>Anabaenopsis</taxon>
    </lineage>
</organism>
<evidence type="ECO:0000256" key="2">
    <source>
        <dbReference type="ARBA" id="ARBA00022746"/>
    </source>
</evidence>
<comment type="similarity">
    <text evidence="1">Belongs to the lycopene cyclase family.</text>
</comment>
<dbReference type="NCBIfam" id="NF045687">
    <property type="entry name" value="LycopCycCtrL"/>
    <property type="match status" value="1"/>
</dbReference>
<keyword evidence="2" id="KW-0125">Carotenoid biosynthesis</keyword>
<evidence type="ECO:0000313" key="4">
    <source>
        <dbReference type="EMBL" id="QOV22426.1"/>
    </source>
</evidence>
<dbReference type="Proteomes" id="UP000593846">
    <property type="component" value="Chromosome"/>
</dbReference>
<dbReference type="AlphaFoldDB" id="A0A7S6U3J0"/>
<accession>A0A7S6U3J0</accession>
<dbReference type="InterPro" id="IPR010108">
    <property type="entry name" value="Lycopene_cyclase_b/e"/>
</dbReference>
<dbReference type="GO" id="GO:0016860">
    <property type="term" value="F:intramolecular oxidoreductase activity"/>
    <property type="evidence" value="ECO:0007669"/>
    <property type="project" value="UniProtKB-ARBA"/>
</dbReference>
<reference evidence="5" key="1">
    <citation type="submission" date="2020-10" db="EMBL/GenBank/DDBJ databases">
        <title>Genome-based taxonomic classification of the species Anabaenopsis elenkinii.</title>
        <authorList>
            <person name="Delbaje E."/>
            <person name="Andreote A.P.D."/>
            <person name="Pellegrinetti T.A."/>
            <person name="Cruz R.B."/>
            <person name="Branco L.H.Z."/>
            <person name="Fiore M.F."/>
        </authorList>
    </citation>
    <scope>NUCLEOTIDE SEQUENCE [LARGE SCALE GENOMIC DNA]</scope>
    <source>
        <strain evidence="5">CCIBt3563</strain>
    </source>
</reference>
<evidence type="ECO:0000256" key="1">
    <source>
        <dbReference type="ARBA" id="ARBA00006599"/>
    </source>
</evidence>
<gene>
    <name evidence="4" type="ORF">IM676_17425</name>
</gene>
<keyword evidence="5" id="KW-1185">Reference proteome</keyword>